<feature type="compositionally biased region" description="Polar residues" evidence="2">
    <location>
        <begin position="480"/>
        <end position="492"/>
    </location>
</feature>
<keyword evidence="5" id="KW-1185">Reference proteome</keyword>
<feature type="compositionally biased region" description="Polar residues" evidence="2">
    <location>
        <begin position="285"/>
        <end position="302"/>
    </location>
</feature>
<keyword evidence="3" id="KW-1133">Transmembrane helix</keyword>
<dbReference type="OrthoDB" id="5362630at2759"/>
<reference evidence="4 5" key="1">
    <citation type="journal article" date="2014" name="Genome Announc.">
        <title>Draft genome sequence of the pathogenic fungus Scedosporium apiospermum.</title>
        <authorList>
            <person name="Vandeputte P."/>
            <person name="Ghamrawi S."/>
            <person name="Rechenmann M."/>
            <person name="Iltis A."/>
            <person name="Giraud S."/>
            <person name="Fleury M."/>
            <person name="Thornton C."/>
            <person name="Delhaes L."/>
            <person name="Meyer W."/>
            <person name="Papon N."/>
            <person name="Bouchara J.P."/>
        </authorList>
    </citation>
    <scope>NUCLEOTIDE SEQUENCE [LARGE SCALE GENOMIC DNA]</scope>
    <source>
        <strain evidence="4 5">IHEM 14462</strain>
    </source>
</reference>
<dbReference type="HOGENOM" id="CLU_308190_0_0_1"/>
<dbReference type="AlphaFoldDB" id="A0A084GH31"/>
<gene>
    <name evidence="4" type="ORF">SAPIO_CDS0471</name>
</gene>
<dbReference type="InterPro" id="IPR052973">
    <property type="entry name" value="Fungal_sec-metab_reg_TF"/>
</dbReference>
<evidence type="ECO:0000256" key="3">
    <source>
        <dbReference type="SAM" id="Phobius"/>
    </source>
</evidence>
<sequence>MAHPTNKATDDLDVGGHTSTQNSHYPGSDDYHPILKRSRASLSSDGRPVKRSSLVTAHTPAAPTAAWSAPAELAGWVKNAPPTVHKPKLDVATRDTYDDMLIDPSRPVPDPYLRGSGSQPGRLSPQPKHQNHEETWNIQTPLTSTERPYCSGGLPDPLLAPSEIGNIRYDSDVWPHPQNTPLGGRSSDRQAPSLSLYPHPAYQFREFERLPQSHRPPNVNVRQPIMEGDNAAPNPFSSNQGIEMHQPRLASYPTIPQYAISNAQRNVGLKHEFPERSTPLDAQSDRSVASQSKSFQLSSPTESDPRETLAYPSHHHVMQGLGVQMHNPQPHGNMPSPSYNLDPSAPHGPTHPSNSNRPVDPPMMDTMAPQGSNDSSPVHQYFVPQAERHQVIETNGPAFDSELNRHEYGPGLSVQSSDVAGPHPLGFMHADMALPRTNQYEQQRQDSSQIDIYGQEAMPFEHPGLQVKSSITTHSDRSRTVGSDNALSQESLSVGEPEQLGSDDLELGHEPDERDSPSLKVAKKTRAAFSEDARRETGETRKTGACIRCRFQRSRCKPDPNDPNRECQTCRDVQKESKKVIHRLPCLRWKIADITLSRSDAGSQGCLNLTQRWQGFTMRDVDDWSGEGIRTIAITLGISPVPLVLQVKRFKPAAGDITYRCWRDGNVVKRTELEPYALANIRQASQALKEYINANVMNALVAVTEDENNDELIRETFRWVILQYQNLRVKGLSDHEQPEEWKFLADVLRLWLAIKHTVGSSHICGEDKLGMQPELDDQSYPLYGRVSTPRMVVAQNDSINATDIISPLRRRFLKQLENRFKANKPRSWFTLYLAIFIFLHSASVVSADRRRHGRENGAQKGYTLPRFVEELHFGANVLLAYWHYYRTDEDPLEVTCLDRHRSRLADLTAEQFTFIKKSCMMMRKKRETFKYVVNWDDQLYWVCRMFDQKWEIGESFTA</sequence>
<keyword evidence="3" id="KW-0812">Transmembrane</keyword>
<evidence type="ECO:0000256" key="1">
    <source>
        <dbReference type="ARBA" id="ARBA00023242"/>
    </source>
</evidence>
<dbReference type="PANTHER" id="PTHR35392:SF3">
    <property type="entry name" value="ZN(2)-C6 FUNGAL-TYPE DOMAIN-CONTAINING PROTEIN"/>
    <property type="match status" value="1"/>
</dbReference>
<dbReference type="GeneID" id="27718623"/>
<dbReference type="CDD" id="cd00067">
    <property type="entry name" value="GAL4"/>
    <property type="match status" value="1"/>
</dbReference>
<organism evidence="4 5">
    <name type="scientific">Pseudallescheria apiosperma</name>
    <name type="common">Scedosporium apiospermum</name>
    <dbReference type="NCBI Taxonomy" id="563466"/>
    <lineage>
        <taxon>Eukaryota</taxon>
        <taxon>Fungi</taxon>
        <taxon>Dikarya</taxon>
        <taxon>Ascomycota</taxon>
        <taxon>Pezizomycotina</taxon>
        <taxon>Sordariomycetes</taxon>
        <taxon>Hypocreomycetidae</taxon>
        <taxon>Microascales</taxon>
        <taxon>Microascaceae</taxon>
        <taxon>Scedosporium</taxon>
    </lineage>
</organism>
<feature type="region of interest" description="Disordered" evidence="2">
    <location>
        <begin position="169"/>
        <end position="195"/>
    </location>
</feature>
<evidence type="ECO:0000256" key="2">
    <source>
        <dbReference type="SAM" id="MobiDB-lite"/>
    </source>
</evidence>
<dbReference type="InterPro" id="IPR001138">
    <property type="entry name" value="Zn2Cys6_DnaBD"/>
</dbReference>
<keyword evidence="1" id="KW-0539">Nucleus</keyword>
<proteinExistence type="predicted"/>
<dbReference type="Proteomes" id="UP000028545">
    <property type="component" value="Unassembled WGS sequence"/>
</dbReference>
<dbReference type="GO" id="GO:0008270">
    <property type="term" value="F:zinc ion binding"/>
    <property type="evidence" value="ECO:0007669"/>
    <property type="project" value="InterPro"/>
</dbReference>
<feature type="region of interest" description="Disordered" evidence="2">
    <location>
        <begin position="472"/>
        <end position="537"/>
    </location>
</feature>
<dbReference type="KEGG" id="sapo:SAPIO_CDS0471"/>
<keyword evidence="3" id="KW-0472">Membrane</keyword>
<name>A0A084GH31_PSEDA</name>
<feature type="region of interest" description="Disordered" evidence="2">
    <location>
        <begin position="102"/>
        <end position="137"/>
    </location>
</feature>
<evidence type="ECO:0000313" key="5">
    <source>
        <dbReference type="Proteomes" id="UP000028545"/>
    </source>
</evidence>
<evidence type="ECO:0000313" key="4">
    <source>
        <dbReference type="EMBL" id="KEZ46643.1"/>
    </source>
</evidence>
<evidence type="ECO:0008006" key="6">
    <source>
        <dbReference type="Google" id="ProtNLM"/>
    </source>
</evidence>
<dbReference type="VEuPathDB" id="FungiDB:SAPIO_CDS0471"/>
<dbReference type="EMBL" id="JOWA01000022">
    <property type="protein sequence ID" value="KEZ46643.1"/>
    <property type="molecule type" value="Genomic_DNA"/>
</dbReference>
<feature type="region of interest" description="Disordered" evidence="2">
    <location>
        <begin position="323"/>
        <end position="378"/>
    </location>
</feature>
<feature type="region of interest" description="Disordered" evidence="2">
    <location>
        <begin position="1"/>
        <end position="63"/>
    </location>
</feature>
<accession>A0A084GH31</accession>
<dbReference type="RefSeq" id="XP_016646442.1">
    <property type="nucleotide sequence ID" value="XM_016783242.1"/>
</dbReference>
<feature type="transmembrane region" description="Helical" evidence="3">
    <location>
        <begin position="828"/>
        <end position="847"/>
    </location>
</feature>
<dbReference type="GO" id="GO:0000981">
    <property type="term" value="F:DNA-binding transcription factor activity, RNA polymerase II-specific"/>
    <property type="evidence" value="ECO:0007669"/>
    <property type="project" value="InterPro"/>
</dbReference>
<feature type="compositionally biased region" description="Polar residues" evidence="2">
    <location>
        <begin position="369"/>
        <end position="378"/>
    </location>
</feature>
<protein>
    <recommendedName>
        <fullName evidence="6">Zn(2)-C6 fungal-type domain-containing protein</fullName>
    </recommendedName>
</protein>
<dbReference type="PANTHER" id="PTHR35392">
    <property type="entry name" value="ZN(II)2CYS6 TRANSCRIPTION FACTOR (EUROFUNG)-RELATED-RELATED"/>
    <property type="match status" value="1"/>
</dbReference>
<feature type="compositionally biased region" description="Basic and acidic residues" evidence="2">
    <location>
        <begin position="506"/>
        <end position="517"/>
    </location>
</feature>
<feature type="region of interest" description="Disordered" evidence="2">
    <location>
        <begin position="274"/>
        <end position="308"/>
    </location>
</feature>
<comment type="caution">
    <text evidence="4">The sequence shown here is derived from an EMBL/GenBank/DDBJ whole genome shotgun (WGS) entry which is preliminary data.</text>
</comment>